<sequence length="183" mass="20586">MCLQAGEGGCSCLPRYLIPHVYGREQLSLASWLMAWLIKGLVQSQQQLPPARSSKNGSLPLAKAHDTLLAFTQQDYESGRVHELVMQNKFTSWNQHKAHGDYRSGKWRSWEKWRNGPGKRGPVKCKDGLAIVEHGNPNQTFQCKDMDLYDFKSHADLGSFTGEGSSSWGWTSDDGREFVAGER</sequence>
<keyword evidence="2" id="KW-1185">Reference proteome</keyword>
<accession>A0A9P4Q1F0</accession>
<gene>
    <name evidence="1" type="ORF">K431DRAFT_20770</name>
</gene>
<proteinExistence type="predicted"/>
<name>A0A9P4Q1F0_9PEZI</name>
<dbReference type="AlphaFoldDB" id="A0A9P4Q1F0"/>
<evidence type="ECO:0000313" key="1">
    <source>
        <dbReference type="EMBL" id="KAF2716302.1"/>
    </source>
</evidence>
<dbReference type="Proteomes" id="UP000799441">
    <property type="component" value="Unassembled WGS sequence"/>
</dbReference>
<organism evidence="1 2">
    <name type="scientific">Polychaeton citri CBS 116435</name>
    <dbReference type="NCBI Taxonomy" id="1314669"/>
    <lineage>
        <taxon>Eukaryota</taxon>
        <taxon>Fungi</taxon>
        <taxon>Dikarya</taxon>
        <taxon>Ascomycota</taxon>
        <taxon>Pezizomycotina</taxon>
        <taxon>Dothideomycetes</taxon>
        <taxon>Dothideomycetidae</taxon>
        <taxon>Capnodiales</taxon>
        <taxon>Capnodiaceae</taxon>
        <taxon>Polychaeton</taxon>
    </lineage>
</organism>
<evidence type="ECO:0000313" key="2">
    <source>
        <dbReference type="Proteomes" id="UP000799441"/>
    </source>
</evidence>
<protein>
    <submittedName>
        <fullName evidence="1">Uncharacterized protein</fullName>
    </submittedName>
</protein>
<dbReference type="EMBL" id="MU003882">
    <property type="protein sequence ID" value="KAF2716302.1"/>
    <property type="molecule type" value="Genomic_DNA"/>
</dbReference>
<dbReference type="PANTHER" id="PTHR38787">
    <property type="entry name" value="REGULATORY P DOMAIN-CONTAINING PROTEIN"/>
    <property type="match status" value="1"/>
</dbReference>
<dbReference type="GO" id="GO:0005576">
    <property type="term" value="C:extracellular region"/>
    <property type="evidence" value="ECO:0007669"/>
    <property type="project" value="TreeGrafter"/>
</dbReference>
<dbReference type="PANTHER" id="PTHR38787:SF3">
    <property type="entry name" value="REGULATORY P DOMAIN-CONTAINING PROTEIN"/>
    <property type="match status" value="1"/>
</dbReference>
<comment type="caution">
    <text evidence="1">The sequence shown here is derived from an EMBL/GenBank/DDBJ whole genome shotgun (WGS) entry which is preliminary data.</text>
</comment>
<reference evidence="1" key="1">
    <citation type="journal article" date="2020" name="Stud. Mycol.">
        <title>101 Dothideomycetes genomes: a test case for predicting lifestyles and emergence of pathogens.</title>
        <authorList>
            <person name="Haridas S."/>
            <person name="Albert R."/>
            <person name="Binder M."/>
            <person name="Bloem J."/>
            <person name="Labutti K."/>
            <person name="Salamov A."/>
            <person name="Andreopoulos B."/>
            <person name="Baker S."/>
            <person name="Barry K."/>
            <person name="Bills G."/>
            <person name="Bluhm B."/>
            <person name="Cannon C."/>
            <person name="Castanera R."/>
            <person name="Culley D."/>
            <person name="Daum C."/>
            <person name="Ezra D."/>
            <person name="Gonzalez J."/>
            <person name="Henrissat B."/>
            <person name="Kuo A."/>
            <person name="Liang C."/>
            <person name="Lipzen A."/>
            <person name="Lutzoni F."/>
            <person name="Magnuson J."/>
            <person name="Mondo S."/>
            <person name="Nolan M."/>
            <person name="Ohm R."/>
            <person name="Pangilinan J."/>
            <person name="Park H.-J."/>
            <person name="Ramirez L."/>
            <person name="Alfaro M."/>
            <person name="Sun H."/>
            <person name="Tritt A."/>
            <person name="Yoshinaga Y."/>
            <person name="Zwiers L.-H."/>
            <person name="Turgeon B."/>
            <person name="Goodwin S."/>
            <person name="Spatafora J."/>
            <person name="Crous P."/>
            <person name="Grigoriev I."/>
        </authorList>
    </citation>
    <scope>NUCLEOTIDE SEQUENCE</scope>
    <source>
        <strain evidence="1">CBS 116435</strain>
    </source>
</reference>